<dbReference type="CDD" id="cd01832">
    <property type="entry name" value="SGNH_hydrolase_like_1"/>
    <property type="match status" value="1"/>
</dbReference>
<reference evidence="2 3" key="1">
    <citation type="submission" date="2016-04" db="EMBL/GenBank/DDBJ databases">
        <title>Complete genome sequence of Dokdonella koreensis DS-123T.</title>
        <authorList>
            <person name="Kim J.F."/>
            <person name="Lee H."/>
            <person name="Kwak M.-J."/>
        </authorList>
    </citation>
    <scope>NUCLEOTIDE SEQUENCE [LARGE SCALE GENOMIC DNA]</scope>
    <source>
        <strain evidence="2 3">DS-123</strain>
    </source>
</reference>
<dbReference type="PATRIC" id="fig|1300342.3.peg.3703"/>
<name>A0A167HBJ5_9GAMM</name>
<dbReference type="EMBL" id="CP015249">
    <property type="protein sequence ID" value="ANB19775.1"/>
    <property type="molecule type" value="Genomic_DNA"/>
</dbReference>
<dbReference type="InterPro" id="IPR013830">
    <property type="entry name" value="SGNH_hydro"/>
</dbReference>
<dbReference type="InterPro" id="IPR036514">
    <property type="entry name" value="SGNH_hydro_sf"/>
</dbReference>
<dbReference type="PANTHER" id="PTHR43784">
    <property type="entry name" value="GDSL-LIKE LIPASE/ACYLHYDROLASE, PUTATIVE (AFU_ORTHOLOGUE AFUA_2G00820)-RELATED"/>
    <property type="match status" value="1"/>
</dbReference>
<dbReference type="KEGG" id="dko:I596_3792"/>
<keyword evidence="3" id="KW-1185">Reference proteome</keyword>
<dbReference type="STRING" id="1300342.I596_3792"/>
<dbReference type="Pfam" id="PF13472">
    <property type="entry name" value="Lipase_GDSL_2"/>
    <property type="match status" value="1"/>
</dbReference>
<proteinExistence type="predicted"/>
<sequence>MRYLALGDSYTIGEGVAADGRWPVVLAARLRARGIALDAPRIVATTGWTTDELAAGIDAAALQPPYDLVSLLIGVNNQYRGRSIFNFRDEFAALLARAVALAGGRADRVFVVSIPDWGVTPFAREKNHDPARIAAAIDTFNRTVEEIAAQAGVPHADVTTASRRAGAAPDLLVDDGLHPSAAQYLRWLDTIEPVAWKVLAG</sequence>
<feature type="domain" description="SGNH hydrolase-type esterase" evidence="1">
    <location>
        <begin position="5"/>
        <end position="184"/>
    </location>
</feature>
<dbReference type="InterPro" id="IPR053140">
    <property type="entry name" value="GDSL_Rv0518-like"/>
</dbReference>
<evidence type="ECO:0000313" key="3">
    <source>
        <dbReference type="Proteomes" id="UP000076830"/>
    </source>
</evidence>
<evidence type="ECO:0000313" key="2">
    <source>
        <dbReference type="EMBL" id="ANB19775.1"/>
    </source>
</evidence>
<dbReference type="Gene3D" id="3.40.50.1110">
    <property type="entry name" value="SGNH hydrolase"/>
    <property type="match status" value="1"/>
</dbReference>
<organism evidence="2 3">
    <name type="scientific">Dokdonella koreensis DS-123</name>
    <dbReference type="NCBI Taxonomy" id="1300342"/>
    <lineage>
        <taxon>Bacteria</taxon>
        <taxon>Pseudomonadati</taxon>
        <taxon>Pseudomonadota</taxon>
        <taxon>Gammaproteobacteria</taxon>
        <taxon>Lysobacterales</taxon>
        <taxon>Rhodanobacteraceae</taxon>
        <taxon>Dokdonella</taxon>
    </lineage>
</organism>
<dbReference type="GO" id="GO:0016788">
    <property type="term" value="F:hydrolase activity, acting on ester bonds"/>
    <property type="evidence" value="ECO:0007669"/>
    <property type="project" value="UniProtKB-ARBA"/>
</dbReference>
<evidence type="ECO:0000259" key="1">
    <source>
        <dbReference type="Pfam" id="PF13472"/>
    </source>
</evidence>
<dbReference type="AlphaFoldDB" id="A0A167HBJ5"/>
<accession>A0A167HBJ5</accession>
<protein>
    <submittedName>
        <fullName evidence="2">Lipolytic enzyme</fullName>
    </submittedName>
</protein>
<gene>
    <name evidence="2" type="ORF">I596_3792</name>
</gene>
<dbReference type="SUPFAM" id="SSF52266">
    <property type="entry name" value="SGNH hydrolase"/>
    <property type="match status" value="1"/>
</dbReference>
<dbReference type="Proteomes" id="UP000076830">
    <property type="component" value="Chromosome"/>
</dbReference>
<dbReference type="PANTHER" id="PTHR43784:SF2">
    <property type="entry name" value="GDSL-LIKE LIPASE_ACYLHYDROLASE, PUTATIVE (AFU_ORTHOLOGUE AFUA_2G00820)-RELATED"/>
    <property type="match status" value="1"/>
</dbReference>
<dbReference type="OrthoDB" id="158267at2"/>